<dbReference type="AlphaFoldDB" id="A0A381VLI7"/>
<evidence type="ECO:0000313" key="1">
    <source>
        <dbReference type="EMBL" id="SVA41186.1"/>
    </source>
</evidence>
<dbReference type="SUPFAM" id="SSF51569">
    <property type="entry name" value="Aldolase"/>
    <property type="match status" value="1"/>
</dbReference>
<name>A0A381VLI7_9ZZZZ</name>
<feature type="non-terminal residue" evidence="1">
    <location>
        <position position="74"/>
    </location>
</feature>
<dbReference type="EMBL" id="UINC01009179">
    <property type="protein sequence ID" value="SVA41186.1"/>
    <property type="molecule type" value="Genomic_DNA"/>
</dbReference>
<proteinExistence type="predicted"/>
<gene>
    <name evidence="1" type="ORF">METZ01_LOCUS94040</name>
</gene>
<protein>
    <submittedName>
        <fullName evidence="1">Uncharacterized protein</fullName>
    </submittedName>
</protein>
<sequence>MAEYTKSEALDWARENIRGQWSTLMTPFTPGDEIDELGLRKNIQHVRSLGSRGAGCTWGMGEFWTLTQEERLRV</sequence>
<accession>A0A381VLI7</accession>
<reference evidence="1" key="1">
    <citation type="submission" date="2018-05" db="EMBL/GenBank/DDBJ databases">
        <authorList>
            <person name="Lanie J.A."/>
            <person name="Ng W.-L."/>
            <person name="Kazmierczak K.M."/>
            <person name="Andrzejewski T.M."/>
            <person name="Davidsen T.M."/>
            <person name="Wayne K.J."/>
            <person name="Tettelin H."/>
            <person name="Glass J.I."/>
            <person name="Rusch D."/>
            <person name="Podicherti R."/>
            <person name="Tsui H.-C.T."/>
            <person name="Winkler M.E."/>
        </authorList>
    </citation>
    <scope>NUCLEOTIDE SEQUENCE</scope>
</reference>
<dbReference type="InterPro" id="IPR013785">
    <property type="entry name" value="Aldolase_TIM"/>
</dbReference>
<organism evidence="1">
    <name type="scientific">marine metagenome</name>
    <dbReference type="NCBI Taxonomy" id="408172"/>
    <lineage>
        <taxon>unclassified sequences</taxon>
        <taxon>metagenomes</taxon>
        <taxon>ecological metagenomes</taxon>
    </lineage>
</organism>
<dbReference type="Gene3D" id="3.20.20.70">
    <property type="entry name" value="Aldolase class I"/>
    <property type="match status" value="1"/>
</dbReference>